<dbReference type="InterPro" id="IPR004715">
    <property type="entry name" value="PTS_IIA_fruc"/>
</dbReference>
<dbReference type="Proteomes" id="UP000183404">
    <property type="component" value="Unassembled WGS sequence"/>
</dbReference>
<dbReference type="GO" id="GO:0008982">
    <property type="term" value="F:protein-N(PI)-phosphohistidine-sugar phosphotransferase activity"/>
    <property type="evidence" value="ECO:0007669"/>
    <property type="project" value="InterPro"/>
</dbReference>
<dbReference type="InterPro" id="IPR016152">
    <property type="entry name" value="PTrfase/Anion_transptr"/>
</dbReference>
<dbReference type="GO" id="GO:0016020">
    <property type="term" value="C:membrane"/>
    <property type="evidence" value="ECO:0007669"/>
    <property type="project" value="InterPro"/>
</dbReference>
<dbReference type="SUPFAM" id="SSF55804">
    <property type="entry name" value="Phoshotransferase/anion transport protein"/>
    <property type="match status" value="1"/>
</dbReference>
<evidence type="ECO:0000256" key="6">
    <source>
        <dbReference type="ARBA" id="ARBA00022683"/>
    </source>
</evidence>
<evidence type="ECO:0000256" key="5">
    <source>
        <dbReference type="ARBA" id="ARBA00022679"/>
    </source>
</evidence>
<dbReference type="NCBIfam" id="TIGR00848">
    <property type="entry name" value="fruA"/>
    <property type="match status" value="1"/>
</dbReference>
<evidence type="ECO:0000256" key="1">
    <source>
        <dbReference type="ARBA" id="ARBA00004496"/>
    </source>
</evidence>
<sequence length="151" mass="17015">MREMEIKDVLNEKMMVFDLKAKDKNGVLEELVSVLKENGVVDDEEGFLEVVKKREEEFSTGIGYGVAIPHGKSSLVKKPAIVFGKSRQGIDYNSMDGKPAHLFFLIAVPDNSDELHLKVLAELSRSLMHKEVREELEKALTPEEVINAFNK</sequence>
<dbReference type="FunFam" id="3.40.930.10:FF:000009">
    <property type="entry name" value="PTS system, fructose specific IIABC component"/>
    <property type="match status" value="1"/>
</dbReference>
<keyword evidence="5" id="KW-0808">Transferase</keyword>
<keyword evidence="2" id="KW-0813">Transport</keyword>
<dbReference type="Pfam" id="PF00359">
    <property type="entry name" value="PTS_EIIA_2"/>
    <property type="match status" value="1"/>
</dbReference>
<protein>
    <submittedName>
        <fullName evidence="7">PTS system D-fructose-specific IIA component (F1P-forming), Frc family</fullName>
    </submittedName>
</protein>
<evidence type="ECO:0000313" key="7">
    <source>
        <dbReference type="EMBL" id="SDF89142.1"/>
    </source>
</evidence>
<keyword evidence="4" id="KW-0762">Sugar transport</keyword>
<dbReference type="InterPro" id="IPR002178">
    <property type="entry name" value="PTS_EIIA_type-2_dom"/>
</dbReference>
<dbReference type="Gene3D" id="3.40.930.10">
    <property type="entry name" value="Mannitol-specific EII, Chain A"/>
    <property type="match status" value="1"/>
</dbReference>
<keyword evidence="6" id="KW-0598">Phosphotransferase system</keyword>
<dbReference type="InterPro" id="IPR051541">
    <property type="entry name" value="PTS_SugarTrans_NitroReg"/>
</dbReference>
<dbReference type="PANTHER" id="PTHR47738">
    <property type="entry name" value="PTS SYSTEM FRUCTOSE-LIKE EIIA COMPONENT-RELATED"/>
    <property type="match status" value="1"/>
</dbReference>
<accession>A0A1I1Z695</accession>
<dbReference type="PROSITE" id="PS00372">
    <property type="entry name" value="PTS_EIIA_TYPE_2_HIS"/>
    <property type="match status" value="1"/>
</dbReference>
<reference evidence="7 8" key="1">
    <citation type="submission" date="2016-10" db="EMBL/GenBank/DDBJ databases">
        <authorList>
            <person name="de Groot N.N."/>
        </authorList>
    </citation>
    <scope>NUCLEOTIDE SEQUENCE [LARGE SCALE GENOMIC DNA]</scope>
    <source>
        <strain evidence="7 8">DSM 569</strain>
    </source>
</reference>
<keyword evidence="3" id="KW-0597">Phosphoprotein</keyword>
<dbReference type="GO" id="GO:0005737">
    <property type="term" value="C:cytoplasm"/>
    <property type="evidence" value="ECO:0007669"/>
    <property type="project" value="UniProtKB-SubCell"/>
</dbReference>
<evidence type="ECO:0000256" key="4">
    <source>
        <dbReference type="ARBA" id="ARBA00022597"/>
    </source>
</evidence>
<dbReference type="PROSITE" id="PS51094">
    <property type="entry name" value="PTS_EIIA_TYPE_2"/>
    <property type="match status" value="1"/>
</dbReference>
<dbReference type="GO" id="GO:0009401">
    <property type="term" value="P:phosphoenolpyruvate-dependent sugar phosphotransferase system"/>
    <property type="evidence" value="ECO:0007669"/>
    <property type="project" value="UniProtKB-KW"/>
</dbReference>
<evidence type="ECO:0000256" key="3">
    <source>
        <dbReference type="ARBA" id="ARBA00022553"/>
    </source>
</evidence>
<name>A0A1I1Z695_THETY</name>
<dbReference type="AlphaFoldDB" id="A0A1I1Z695"/>
<dbReference type="PANTHER" id="PTHR47738:SF2">
    <property type="entry name" value="PTS SYSTEM FRUCTOSE-LIKE EIIA COMPONENT"/>
    <property type="match status" value="1"/>
</dbReference>
<proteinExistence type="predicted"/>
<dbReference type="EMBL" id="FNBS01000029">
    <property type="protein sequence ID" value="SDF89142.1"/>
    <property type="molecule type" value="Genomic_DNA"/>
</dbReference>
<dbReference type="CDD" id="cd00211">
    <property type="entry name" value="PTS_IIA_fru"/>
    <property type="match status" value="1"/>
</dbReference>
<organism evidence="7 8">
    <name type="scientific">Thermoanaerobacter thermohydrosulfuricus</name>
    <name type="common">Clostridium thermohydrosulfuricum</name>
    <dbReference type="NCBI Taxonomy" id="1516"/>
    <lineage>
        <taxon>Bacteria</taxon>
        <taxon>Bacillati</taxon>
        <taxon>Bacillota</taxon>
        <taxon>Clostridia</taxon>
        <taxon>Thermoanaerobacterales</taxon>
        <taxon>Thermoanaerobacteraceae</taxon>
        <taxon>Thermoanaerobacter</taxon>
    </lineage>
</organism>
<comment type="subcellular location">
    <subcellularLocation>
        <location evidence="1">Cytoplasm</location>
    </subcellularLocation>
</comment>
<gene>
    <name evidence="7" type="ORF">SAMN04244560_01409</name>
</gene>
<evidence type="ECO:0000256" key="2">
    <source>
        <dbReference type="ARBA" id="ARBA00022448"/>
    </source>
</evidence>
<evidence type="ECO:0000313" key="8">
    <source>
        <dbReference type="Proteomes" id="UP000183404"/>
    </source>
</evidence>